<keyword evidence="4" id="KW-0472">Membrane</keyword>
<dbReference type="InterPro" id="IPR007231">
    <property type="entry name" value="Nucleoporin_int_Nup93/Nic96"/>
</dbReference>
<comment type="similarity">
    <text evidence="2 4">Belongs to the nucleoporin interacting component (NIC) family.</text>
</comment>
<reference evidence="5" key="1">
    <citation type="submission" date="2021-06" db="EMBL/GenBank/DDBJ databases">
        <authorList>
            <person name="Kallberg Y."/>
            <person name="Tangrot J."/>
            <person name="Rosling A."/>
        </authorList>
    </citation>
    <scope>NUCLEOTIDE SEQUENCE</scope>
    <source>
        <strain evidence="5">BR232B</strain>
    </source>
</reference>
<accession>A0A9N9FDY7</accession>
<keyword evidence="4" id="KW-0653">Protein transport</keyword>
<keyword evidence="4" id="KW-0813">Transport</keyword>
<keyword evidence="3 4" id="KW-0539">Nucleus</keyword>
<keyword evidence="4" id="KW-0906">Nuclear pore complex</keyword>
<dbReference type="GO" id="GO:0016973">
    <property type="term" value="P:poly(A)+ mRNA export from nucleus"/>
    <property type="evidence" value="ECO:0007669"/>
    <property type="project" value="TreeGrafter"/>
</dbReference>
<keyword evidence="4" id="KW-0811">Translocation</keyword>
<evidence type="ECO:0000256" key="4">
    <source>
        <dbReference type="RuleBase" id="RU364035"/>
    </source>
</evidence>
<sequence length="907" mass="105536">MATTADLRQLLERSRLLANSISHQTDLPSIERNLEQIEAQSRRLASRVTKPGESPERRAPYFLAGIGIDGERLTENVKGIKVLNAFEPREILADTDITSYLEHKYKQTVTSVIADGREQTMRDYQENFERAIRIDWEKMKRRVFEELGQYKPSSRTSGMDTAGYMGTIGTPYPQRVSATPGGMTPARAPIETPSRTPATIARDRQSVLQRSESRLQMNQRMMLYYDVVRRLNEHRLQKRDFGIIHSFYEVAKKIGIESKQRILQGWRALSMIVGEKNVLEGRFQGIPLKERQFAKAYNAHPESRHAAKLREEHVAGARHYLELEYNEWCQQFIEHYRTEAQLGGVPSVVHTARAFLRAYHRQNGGVSMTSMDTFEGIPLWGLIFNLTRRGELVEALNVARSLEKCINKNDLVFLKYFDEYVNHKRLSKNSRDQLMAELKKRDLFKQMEDPYKIVMLYLVAQVNFGNASSLSKSVIRTVEDYLWFKLAIVREPPEGHSREPSHEVYTIRDLQKEIAHDEVSDNGGVTKDFVNHFRLLLLSGQFERAVFYLHQTECDVEAVHFAIALAYYGLLRVPETQDAVSLFLEKDEQAYLNFNSLMYFYPQRFSQTNPREALQYTILMYLYGDMETEFGRQQIEISHDYVRQLVYENQAFSELIGSTVLGTEGEIKRFTPLIFLRTEYDFKDKIIKPLARQCEGDGRFKAAVSLFELIQDYEMIIVILNRMLGEYIYNKLHKITLSKEDLEELNPIDIKAIFERYEAQTFIGQQAYPNRVQDCRNLIKITDFMLLYENKDHGKAMDLIEEVDIIPLDGDINRVARCANQLLMYDDSLKRNIPDIMLMVMQNMHDYYVHLKTTVTSHTLYKNDDAYLKMEHLQRKARNLVHFAGYVNVKVPPNVYSQLNTLEVSMR</sequence>
<evidence type="ECO:0000313" key="6">
    <source>
        <dbReference type="Proteomes" id="UP000789739"/>
    </source>
</evidence>
<evidence type="ECO:0000313" key="5">
    <source>
        <dbReference type="EMBL" id="CAG8528732.1"/>
    </source>
</evidence>
<dbReference type="AlphaFoldDB" id="A0A9N9FDY7"/>
<dbReference type="Pfam" id="PF04097">
    <property type="entry name" value="Nic96"/>
    <property type="match status" value="1"/>
</dbReference>
<dbReference type="Proteomes" id="UP000789739">
    <property type="component" value="Unassembled WGS sequence"/>
</dbReference>
<gene>
    <name evidence="5" type="ORF">PBRASI_LOCUS4000</name>
</gene>
<dbReference type="OrthoDB" id="1918363at2759"/>
<organism evidence="5 6">
    <name type="scientific">Paraglomus brasilianum</name>
    <dbReference type="NCBI Taxonomy" id="144538"/>
    <lineage>
        <taxon>Eukaryota</taxon>
        <taxon>Fungi</taxon>
        <taxon>Fungi incertae sedis</taxon>
        <taxon>Mucoromycota</taxon>
        <taxon>Glomeromycotina</taxon>
        <taxon>Glomeromycetes</taxon>
        <taxon>Paraglomerales</taxon>
        <taxon>Paraglomeraceae</taxon>
        <taxon>Paraglomus</taxon>
    </lineage>
</organism>
<dbReference type="PANTHER" id="PTHR11225:SF4">
    <property type="entry name" value="NUCLEAR PORE COMPLEX PROTEIN NUP93"/>
    <property type="match status" value="1"/>
</dbReference>
<evidence type="ECO:0000256" key="3">
    <source>
        <dbReference type="ARBA" id="ARBA00023242"/>
    </source>
</evidence>
<keyword evidence="4" id="KW-0509">mRNA transport</keyword>
<evidence type="ECO:0000256" key="2">
    <source>
        <dbReference type="ARBA" id="ARBA00010186"/>
    </source>
</evidence>
<keyword evidence="6" id="KW-1185">Reference proteome</keyword>
<proteinExistence type="inferred from homology"/>
<evidence type="ECO:0000256" key="1">
    <source>
        <dbReference type="ARBA" id="ARBA00004259"/>
    </source>
</evidence>
<dbReference type="PANTHER" id="PTHR11225">
    <property type="entry name" value="NUCLEAR PORE COMPLEX PROTEIN NUP93 NUCLEOPORIN NUP93 DEAD EYE PROTEIN"/>
    <property type="match status" value="1"/>
</dbReference>
<dbReference type="GO" id="GO:0017056">
    <property type="term" value="F:structural constituent of nuclear pore"/>
    <property type="evidence" value="ECO:0007669"/>
    <property type="project" value="InterPro"/>
</dbReference>
<comment type="caution">
    <text evidence="5">The sequence shown here is derived from an EMBL/GenBank/DDBJ whole genome shotgun (WGS) entry which is preliminary data.</text>
</comment>
<protein>
    <recommendedName>
        <fullName evidence="4">Nuclear pore protein</fullName>
    </recommendedName>
</protein>
<dbReference type="GO" id="GO:0006606">
    <property type="term" value="P:protein import into nucleus"/>
    <property type="evidence" value="ECO:0007669"/>
    <property type="project" value="TreeGrafter"/>
</dbReference>
<name>A0A9N9FDY7_9GLOM</name>
<comment type="subcellular location">
    <subcellularLocation>
        <location evidence="1">Nucleus envelope</location>
    </subcellularLocation>
    <subcellularLocation>
        <location evidence="4">Nucleus</location>
        <location evidence="4">Nuclear pore complex</location>
    </subcellularLocation>
</comment>
<dbReference type="EMBL" id="CAJVPI010000389">
    <property type="protein sequence ID" value="CAG8528732.1"/>
    <property type="molecule type" value="Genomic_DNA"/>
</dbReference>
<dbReference type="GO" id="GO:0005643">
    <property type="term" value="C:nuclear pore"/>
    <property type="evidence" value="ECO:0007669"/>
    <property type="project" value="UniProtKB-SubCell"/>
</dbReference>